<evidence type="ECO:0000313" key="2">
    <source>
        <dbReference type="EMBL" id="TXG39884.1"/>
    </source>
</evidence>
<dbReference type="InterPro" id="IPR010982">
    <property type="entry name" value="Lambda_DNA-bd_dom_sf"/>
</dbReference>
<name>A0A5C7GNW3_9FLAO</name>
<protein>
    <submittedName>
        <fullName evidence="2">Helix-turn-helix transcriptional regulator</fullName>
    </submittedName>
</protein>
<dbReference type="EMBL" id="VRKQ01000008">
    <property type="protein sequence ID" value="TXG39884.1"/>
    <property type="molecule type" value="Genomic_DNA"/>
</dbReference>
<dbReference type="Gene3D" id="1.10.260.40">
    <property type="entry name" value="lambda repressor-like DNA-binding domains"/>
    <property type="match status" value="1"/>
</dbReference>
<dbReference type="AlphaFoldDB" id="A0A5C7GNW3"/>
<dbReference type="SMART" id="SM00530">
    <property type="entry name" value="HTH_XRE"/>
    <property type="match status" value="1"/>
</dbReference>
<keyword evidence="3" id="KW-1185">Reference proteome</keyword>
<evidence type="ECO:0000259" key="1">
    <source>
        <dbReference type="PROSITE" id="PS50943"/>
    </source>
</evidence>
<organism evidence="2 3">
    <name type="scientific">Seonamhaeicola maritimus</name>
    <dbReference type="NCBI Taxonomy" id="2591822"/>
    <lineage>
        <taxon>Bacteria</taxon>
        <taxon>Pseudomonadati</taxon>
        <taxon>Bacteroidota</taxon>
        <taxon>Flavobacteriia</taxon>
        <taxon>Flavobacteriales</taxon>
        <taxon>Flavobacteriaceae</taxon>
    </lineage>
</organism>
<dbReference type="InterPro" id="IPR001387">
    <property type="entry name" value="Cro/C1-type_HTH"/>
</dbReference>
<feature type="domain" description="HTH cro/C1-type" evidence="1">
    <location>
        <begin position="18"/>
        <end position="72"/>
    </location>
</feature>
<comment type="caution">
    <text evidence="2">The sequence shown here is derived from an EMBL/GenBank/DDBJ whole genome shotgun (WGS) entry which is preliminary data.</text>
</comment>
<dbReference type="Pfam" id="PF13443">
    <property type="entry name" value="HTH_26"/>
    <property type="match status" value="1"/>
</dbReference>
<dbReference type="CDD" id="cd00093">
    <property type="entry name" value="HTH_XRE"/>
    <property type="match status" value="1"/>
</dbReference>
<dbReference type="PROSITE" id="PS50943">
    <property type="entry name" value="HTH_CROC1"/>
    <property type="match status" value="1"/>
</dbReference>
<accession>A0A5C7GNW3</accession>
<reference evidence="2 3" key="1">
    <citation type="submission" date="2019-08" db="EMBL/GenBank/DDBJ databases">
        <title>Seonamhaeicola sediminis sp. nov., isolated from marine sediment.</title>
        <authorList>
            <person name="Cao W.R."/>
        </authorList>
    </citation>
    <scope>NUCLEOTIDE SEQUENCE [LARGE SCALE GENOMIC DNA]</scope>
    <source>
        <strain evidence="2 3">1505</strain>
    </source>
</reference>
<dbReference type="SUPFAM" id="SSF47413">
    <property type="entry name" value="lambda repressor-like DNA-binding domains"/>
    <property type="match status" value="1"/>
</dbReference>
<dbReference type="GO" id="GO:0003677">
    <property type="term" value="F:DNA binding"/>
    <property type="evidence" value="ECO:0007669"/>
    <property type="project" value="InterPro"/>
</dbReference>
<dbReference type="OrthoDB" id="678057at2"/>
<evidence type="ECO:0000313" key="3">
    <source>
        <dbReference type="Proteomes" id="UP000321080"/>
    </source>
</evidence>
<sequence length="79" mass="9055">MDSEYKKEDFLLLFGSRIDIIRRKKGYSYERIAQGCNIDGSDISKISKGRVNITLSSILELSKGLDIHPKELFDFEIEA</sequence>
<gene>
    <name evidence="2" type="ORF">FUA22_06805</name>
</gene>
<proteinExistence type="predicted"/>
<dbReference type="Proteomes" id="UP000321080">
    <property type="component" value="Unassembled WGS sequence"/>
</dbReference>